<evidence type="ECO:0000259" key="2">
    <source>
        <dbReference type="Pfam" id="PF17479"/>
    </source>
</evidence>
<dbReference type="AlphaFoldDB" id="A0A1F8FW61"/>
<proteinExistence type="predicted"/>
<feature type="domain" description="DUF3048" evidence="2">
    <location>
        <begin position="199"/>
        <end position="309"/>
    </location>
</feature>
<gene>
    <name evidence="3" type="ORF">A3C88_01075</name>
</gene>
<reference evidence="3 4" key="1">
    <citation type="journal article" date="2016" name="Nat. Commun.">
        <title>Thousands of microbial genomes shed light on interconnected biogeochemical processes in an aquifer system.</title>
        <authorList>
            <person name="Anantharaman K."/>
            <person name="Brown C.T."/>
            <person name="Hug L.A."/>
            <person name="Sharon I."/>
            <person name="Castelle C.J."/>
            <person name="Probst A.J."/>
            <person name="Thomas B.C."/>
            <person name="Singh A."/>
            <person name="Wilkins M.J."/>
            <person name="Karaoz U."/>
            <person name="Brodie E.L."/>
            <person name="Williams K.H."/>
            <person name="Hubbard S.S."/>
            <person name="Banfield J.F."/>
        </authorList>
    </citation>
    <scope>NUCLEOTIDE SEQUENCE [LARGE SCALE GENOMIC DNA]</scope>
</reference>
<dbReference type="Pfam" id="PF11258">
    <property type="entry name" value="DUF3048"/>
    <property type="match status" value="1"/>
</dbReference>
<evidence type="ECO:0008006" key="5">
    <source>
        <dbReference type="Google" id="ProtNLM"/>
    </source>
</evidence>
<dbReference type="InterPro" id="IPR021416">
    <property type="entry name" value="DUF3048_N"/>
</dbReference>
<dbReference type="SUPFAM" id="SSF159774">
    <property type="entry name" value="YerB-like"/>
    <property type="match status" value="1"/>
</dbReference>
<dbReference type="InterPro" id="IPR023158">
    <property type="entry name" value="YerB-like_sf"/>
</dbReference>
<accession>A0A1F8FW61</accession>
<dbReference type="InterPro" id="IPR035328">
    <property type="entry name" value="DUF3048_C"/>
</dbReference>
<evidence type="ECO:0000313" key="4">
    <source>
        <dbReference type="Proteomes" id="UP000178117"/>
    </source>
</evidence>
<dbReference type="STRING" id="1802685.A3C88_01075"/>
<sequence length="313" mass="34172">MTWARGVSIGIANQNSEDKKTLSSIAGLPCKDAARRPVAVMMPSDPETRPLSGIGSADLVIEMPVTPNGITRMMAIFQCQTPSEIGSIRSAREDFIPLAAGFNALYAHWGGEHGALKKLDNGILDNIDAMKYEGTTFYRKAGVPKPHNGFSTLDLITDKARELGYSITKDFGGYARLNDSITVNLANVANTITLDYQGYQGRNKVAWAYDASKKAYLRSRGLAPEIDKLTGKQIQASVVAVMHTSSHVLIEGDQYIVVNTIGQGTADIYQQGTLTGGTWKKDPKRLDSPLKFYDSNGKEIRFTPGPIWIEIKI</sequence>
<dbReference type="Proteomes" id="UP000178117">
    <property type="component" value="Unassembled WGS sequence"/>
</dbReference>
<evidence type="ECO:0000259" key="1">
    <source>
        <dbReference type="Pfam" id="PF11258"/>
    </source>
</evidence>
<evidence type="ECO:0000313" key="3">
    <source>
        <dbReference type="EMBL" id="OGN17413.1"/>
    </source>
</evidence>
<dbReference type="Pfam" id="PF17479">
    <property type="entry name" value="DUF3048_C"/>
    <property type="match status" value="1"/>
</dbReference>
<protein>
    <recommendedName>
        <fullName evidence="5">DUF3048 domain-containing protein</fullName>
    </recommendedName>
</protein>
<dbReference type="EMBL" id="MGJZ01000010">
    <property type="protein sequence ID" value="OGN17413.1"/>
    <property type="molecule type" value="Genomic_DNA"/>
</dbReference>
<comment type="caution">
    <text evidence="3">The sequence shown here is derived from an EMBL/GenBank/DDBJ whole genome shotgun (WGS) entry which is preliminary data.</text>
</comment>
<feature type="domain" description="DUF3048" evidence="1">
    <location>
        <begin position="32"/>
        <end position="165"/>
    </location>
</feature>
<organism evidence="3 4">
    <name type="scientific">Candidatus Yanofskybacteria bacterium RIFCSPHIGHO2_02_FULL_50_12</name>
    <dbReference type="NCBI Taxonomy" id="1802685"/>
    <lineage>
        <taxon>Bacteria</taxon>
        <taxon>Candidatus Yanofskyibacteriota</taxon>
    </lineage>
</organism>
<dbReference type="Gene3D" id="3.50.90.10">
    <property type="entry name" value="YerB-like"/>
    <property type="match status" value="1"/>
</dbReference>
<name>A0A1F8FW61_9BACT</name>